<gene>
    <name evidence="7" type="ORF">D3Z39_11305</name>
</gene>
<dbReference type="GO" id="GO:0030975">
    <property type="term" value="F:thiamine binding"/>
    <property type="evidence" value="ECO:0007669"/>
    <property type="project" value="InterPro"/>
</dbReference>
<evidence type="ECO:0000256" key="2">
    <source>
        <dbReference type="ARBA" id="ARBA00022741"/>
    </source>
</evidence>
<dbReference type="CDD" id="cd07995">
    <property type="entry name" value="TPK"/>
    <property type="match status" value="1"/>
</dbReference>
<feature type="domain" description="Thiamin pyrophosphokinase thiamin-binding" evidence="6">
    <location>
        <begin position="177"/>
        <end position="242"/>
    </location>
</feature>
<dbReference type="NCBIfam" id="TIGR01378">
    <property type="entry name" value="thi_PPkinase"/>
    <property type="match status" value="1"/>
</dbReference>
<evidence type="ECO:0000256" key="3">
    <source>
        <dbReference type="ARBA" id="ARBA00022777"/>
    </source>
</evidence>
<proteinExistence type="predicted"/>
<keyword evidence="1 7" id="KW-0808">Transferase</keyword>
<dbReference type="InterPro" id="IPR036759">
    <property type="entry name" value="TPK_catalytic_sf"/>
</dbReference>
<reference evidence="7 8" key="1">
    <citation type="submission" date="2018-08" db="EMBL/GenBank/DDBJ databases">
        <title>Murine metabolic-syndrome-specific gut microbial biobank.</title>
        <authorList>
            <person name="Liu C."/>
        </authorList>
    </citation>
    <scope>NUCLEOTIDE SEQUENCE [LARGE SCALE GENOMIC DNA]</scope>
    <source>
        <strain evidence="7 8">X69</strain>
    </source>
</reference>
<dbReference type="Gene3D" id="3.40.50.10240">
    <property type="entry name" value="Thiamin pyrophosphokinase, catalytic domain"/>
    <property type="match status" value="1"/>
</dbReference>
<protein>
    <recommendedName>
        <fullName evidence="5">Thiamine diphosphokinase</fullName>
        <ecNumber evidence="5">2.7.6.2</ecNumber>
    </recommendedName>
</protein>
<dbReference type="InterPro" id="IPR007371">
    <property type="entry name" value="TPK_catalytic"/>
</dbReference>
<dbReference type="GO" id="GO:0016301">
    <property type="term" value="F:kinase activity"/>
    <property type="evidence" value="ECO:0007669"/>
    <property type="project" value="UniProtKB-KW"/>
</dbReference>
<evidence type="ECO:0000259" key="6">
    <source>
        <dbReference type="SMART" id="SM00983"/>
    </source>
</evidence>
<dbReference type="GO" id="GO:0005524">
    <property type="term" value="F:ATP binding"/>
    <property type="evidence" value="ECO:0007669"/>
    <property type="project" value="UniProtKB-KW"/>
</dbReference>
<dbReference type="GO" id="GO:0004788">
    <property type="term" value="F:thiamine diphosphokinase activity"/>
    <property type="evidence" value="ECO:0007669"/>
    <property type="project" value="UniProtKB-UniRule"/>
</dbReference>
<evidence type="ECO:0000313" key="7">
    <source>
        <dbReference type="EMBL" id="NBI79440.1"/>
    </source>
</evidence>
<dbReference type="SMART" id="SM00983">
    <property type="entry name" value="TPK_B1_binding"/>
    <property type="match status" value="1"/>
</dbReference>
<accession>A0A845RHE4</accession>
<dbReference type="InterPro" id="IPR007373">
    <property type="entry name" value="Thiamin_PyroPKinase_B1-bd"/>
</dbReference>
<dbReference type="SUPFAM" id="SSF63999">
    <property type="entry name" value="Thiamin pyrophosphokinase, catalytic domain"/>
    <property type="match status" value="1"/>
</dbReference>
<dbReference type="AlphaFoldDB" id="A0A845RHE4"/>
<dbReference type="InterPro" id="IPR006282">
    <property type="entry name" value="Thi_PPkinase"/>
</dbReference>
<dbReference type="InterPro" id="IPR053149">
    <property type="entry name" value="TPK"/>
</dbReference>
<keyword evidence="3 7" id="KW-0418">Kinase</keyword>
<evidence type="ECO:0000256" key="1">
    <source>
        <dbReference type="ARBA" id="ARBA00022679"/>
    </source>
</evidence>
<dbReference type="EMBL" id="QXWZ01000020">
    <property type="protein sequence ID" value="NBI79440.1"/>
    <property type="molecule type" value="Genomic_DNA"/>
</dbReference>
<evidence type="ECO:0000313" key="8">
    <source>
        <dbReference type="Proteomes" id="UP000446348"/>
    </source>
</evidence>
<dbReference type="PANTHER" id="PTHR41299">
    <property type="entry name" value="THIAMINE PYROPHOSPHOKINASE"/>
    <property type="match status" value="1"/>
</dbReference>
<dbReference type="PANTHER" id="PTHR41299:SF1">
    <property type="entry name" value="THIAMINE PYROPHOSPHOKINASE"/>
    <property type="match status" value="1"/>
</dbReference>
<dbReference type="Proteomes" id="UP000446348">
    <property type="component" value="Unassembled WGS sequence"/>
</dbReference>
<keyword evidence="4" id="KW-0067">ATP-binding</keyword>
<keyword evidence="2" id="KW-0547">Nucleotide-binding</keyword>
<dbReference type="OrthoDB" id="9804377at2"/>
<sequence length="265" mass="28416">MHNERNDCPCPRDCPRHGDCNACMERHARSVYPAYCRRKGARAQKRCVVVAGGPLSLCDQVRASGDFVIACDAGYTACEQLGLRPDLVVGDFDSYSGPIAPSLPVSRMPAEKDDTDTLAGLKLGLARGYRDFVILGAFGGRLDHTVANLQALVFLCENGARGTILSNDNQAWAVRNGSIEIERMDGWHLSVFAADGPCEGVTLEHVAYPLRNAVLMPSFPIGVSNEFCGEAARISVKRGTLLIVASREHPENPAGCNGQTSAAAL</sequence>
<evidence type="ECO:0000256" key="4">
    <source>
        <dbReference type="ARBA" id="ARBA00022840"/>
    </source>
</evidence>
<name>A0A845RHE4_9FIRM</name>
<dbReference type="GO" id="GO:0006772">
    <property type="term" value="P:thiamine metabolic process"/>
    <property type="evidence" value="ECO:0007669"/>
    <property type="project" value="UniProtKB-UniRule"/>
</dbReference>
<dbReference type="Pfam" id="PF04265">
    <property type="entry name" value="TPK_B1_binding"/>
    <property type="match status" value="1"/>
</dbReference>
<dbReference type="RefSeq" id="WP_160210200.1">
    <property type="nucleotide sequence ID" value="NZ_JBCLRJ010000010.1"/>
</dbReference>
<dbReference type="EC" id="2.7.6.2" evidence="5"/>
<organism evidence="7 8">
    <name type="scientific">Anaerotruncus colihominis</name>
    <dbReference type="NCBI Taxonomy" id="169435"/>
    <lineage>
        <taxon>Bacteria</taxon>
        <taxon>Bacillati</taxon>
        <taxon>Bacillota</taxon>
        <taxon>Clostridia</taxon>
        <taxon>Eubacteriales</taxon>
        <taxon>Oscillospiraceae</taxon>
        <taxon>Anaerotruncus</taxon>
    </lineage>
</organism>
<evidence type="ECO:0000256" key="5">
    <source>
        <dbReference type="NCBIfam" id="TIGR01378"/>
    </source>
</evidence>
<dbReference type="Pfam" id="PF04263">
    <property type="entry name" value="TPK_catalytic"/>
    <property type="match status" value="1"/>
</dbReference>
<comment type="caution">
    <text evidence="7">The sequence shown here is derived from an EMBL/GenBank/DDBJ whole genome shotgun (WGS) entry which is preliminary data.</text>
</comment>
<dbReference type="GO" id="GO:0009229">
    <property type="term" value="P:thiamine diphosphate biosynthetic process"/>
    <property type="evidence" value="ECO:0007669"/>
    <property type="project" value="InterPro"/>
</dbReference>